<dbReference type="Proteomes" id="UP000008084">
    <property type="component" value="Chromosome"/>
</dbReference>
<protein>
    <submittedName>
        <fullName evidence="1">Uncharacterized protein</fullName>
    </submittedName>
</protein>
<name>A0A0H3NPW5_YERE1</name>
<dbReference type="AlphaFoldDB" id="A0A0H3NPW5"/>
<dbReference type="HOGENOM" id="CLU_523670_0_0_6"/>
<dbReference type="EMBL" id="FR729477">
    <property type="protein sequence ID" value="CBY27219.1"/>
    <property type="molecule type" value="Genomic_DNA"/>
</dbReference>
<organism evidence="1 2">
    <name type="scientific">Yersinia enterocolitica subsp. palearctica serotype O:3 (strain DSM 13030 / CIP 106945 / Y11)</name>
    <dbReference type="NCBI Taxonomy" id="930944"/>
    <lineage>
        <taxon>Bacteria</taxon>
        <taxon>Pseudomonadati</taxon>
        <taxon>Pseudomonadota</taxon>
        <taxon>Gammaproteobacteria</taxon>
        <taxon>Enterobacterales</taxon>
        <taxon>Yersiniaceae</taxon>
        <taxon>Yersinia</taxon>
    </lineage>
</organism>
<evidence type="ECO:0000313" key="1">
    <source>
        <dbReference type="EMBL" id="CBY27219.1"/>
    </source>
</evidence>
<proteinExistence type="predicted"/>
<sequence length="570" mass="62753">MEIGFPFMGDRLSLCRYSWAKRLTVYSFIFSFLWVSFPRYSYSFVPAIAAVAARAVIPKVVGRVLVRRFAANDAIYTASQLTATRVFVGRAAANAAEYLPAASSYKMSGVATWAGIAAAVSSFVPSSLSSSDGSVMVMTNGKKISDNLYEVTYSGQSGESKTITVNFEPQELSPVILHVSRNNVDAGSPVVGVETGYSTPDNALYYYQDSKELIYYYGDNPTEIARNYLNDYNSRTYTETLTNFERTVTNKVVNSNGDVSFTEQNYKFTYPSSFYEIPEITHLYSNPAASSFPAGIPMYENVAGLPMYYSVAYLTAGKQYQYHNTPCKTTNQSNGGYSTICAVPEKEDYTAKDIDEKSELTIWTNTKYKAMTEVLEAGNIESMIDYLEYLDSVSVSPALLADMINELWSEAAVNADYNGLPFKEVSPAEVTSAMSELRLSPTLLDMLSPVSDSAGADVNIDITINNNSGSDTGNNGNIDLGEDPGVKEPELEETPTARDILTPIINLLPFTNEFNIGSRSASCPVVEFSVFNHQYRIDSHCPLIEQNRSAVETIFLIIWGFVALRIILSA</sequence>
<reference evidence="1 2" key="1">
    <citation type="journal article" date="2011" name="J. Bacteriol.">
        <title>Complete genome sequence of Yersinia enterocolitica subsp. palearctica serogroup O:3.</title>
        <authorList>
            <person name="Batzilla J."/>
            <person name="Hoper D."/>
            <person name="Antonenka U."/>
            <person name="Heesemann J."/>
            <person name="Rakin A."/>
        </authorList>
    </citation>
    <scope>NUCLEOTIDE SEQUENCE [LARGE SCALE GENOMIC DNA]</scope>
    <source>
        <strain evidence="2">DSM 13030 / CIP 106945 / Y11</strain>
    </source>
</reference>
<evidence type="ECO:0000313" key="2">
    <source>
        <dbReference type="Proteomes" id="UP000008084"/>
    </source>
</evidence>
<dbReference type="PATRIC" id="fig|930944.6.peg.950"/>
<accession>A0A0H3NPW5</accession>
<dbReference type="KEGG" id="yey:Y11_09621"/>
<gene>
    <name evidence="1" type="ordered locus">Y11_09621</name>
</gene>